<feature type="compositionally biased region" description="Basic and acidic residues" evidence="1">
    <location>
        <begin position="378"/>
        <end position="395"/>
    </location>
</feature>
<accession>A0A2P7YEY3</accession>
<proteinExistence type="predicted"/>
<evidence type="ECO:0000313" key="3">
    <source>
        <dbReference type="Proteomes" id="UP000243723"/>
    </source>
</evidence>
<dbReference type="Proteomes" id="UP000243723">
    <property type="component" value="Unassembled WGS sequence"/>
</dbReference>
<feature type="compositionally biased region" description="Polar residues" evidence="1">
    <location>
        <begin position="175"/>
        <end position="186"/>
    </location>
</feature>
<feature type="region of interest" description="Disordered" evidence="1">
    <location>
        <begin position="318"/>
        <end position="355"/>
    </location>
</feature>
<name>A0A2P7YEY3_9PEZI</name>
<feature type="region of interest" description="Disordered" evidence="1">
    <location>
        <begin position="468"/>
        <end position="540"/>
    </location>
</feature>
<feature type="compositionally biased region" description="Basic and acidic residues" evidence="1">
    <location>
        <begin position="140"/>
        <end position="155"/>
    </location>
</feature>
<feature type="region of interest" description="Disordered" evidence="1">
    <location>
        <begin position="140"/>
        <end position="210"/>
    </location>
</feature>
<dbReference type="AlphaFoldDB" id="A0A2P7YEY3"/>
<gene>
    <name evidence="2" type="ORF">B9Z65_8846</name>
</gene>
<keyword evidence="3" id="KW-1185">Reference proteome</keyword>
<comment type="caution">
    <text evidence="2">The sequence shown here is derived from an EMBL/GenBank/DDBJ whole genome shotgun (WGS) entry which is preliminary data.</text>
</comment>
<feature type="compositionally biased region" description="Low complexity" evidence="1">
    <location>
        <begin position="252"/>
        <end position="261"/>
    </location>
</feature>
<sequence>MTSPAAPRRSGSRSRRSHASFSDLRLAPLSTPPQHQSLDNPSKPTNLKLSLDSPRTPGSVDPSTAHAYKVHHPSYLAGRSAPSTPGILSRSSSRKARADGLSRALVHADDEDDDNENDDLNASYFSYSAIRVNASGAIDRSEGYVGDKGKSKSESGLHNPSSKRQPRLRPLSTAGLLNSRTPTAPSAITPRGRTSARKTPSSTTANDDGWLTHATSFTTSLLQEGKSGAWVSSHNSITNLHSYSHPSTKPFSSYANSTSSSSDEEDDRPQRNLSDSQATVLPRLSTAALAAANHNHTTASPLRSPALGGHGWSSRFGSRLPSAATSRRGSRANLTQGLTPFSAHPGPSALDRPTTAGSIDAVLSTHQDMRPDFVSEHARREMDASLAEVERERRFHGQGQCQWQGQGQGQGYFDQAPHLHGGEGGEDPADDDDDDDDEEEVARLARTPGFGLGGFGIIDRLVGLGGFGLEGGVESEGDDQGERDRDGRQAGKEGEGNRKRRSVMLDLQGVFGRQKEEGQGQEGERMEGKEKEKEKEEGGWSDAAWLLSVASRALLS</sequence>
<dbReference type="STRING" id="40998.A0A2P7YEY3"/>
<feature type="region of interest" description="Disordered" evidence="1">
    <location>
        <begin position="1"/>
        <end position="117"/>
    </location>
</feature>
<feature type="compositionally biased region" description="Acidic residues" evidence="1">
    <location>
        <begin position="424"/>
        <end position="440"/>
    </location>
</feature>
<reference evidence="2 3" key="1">
    <citation type="submission" date="2017-05" db="EMBL/GenBank/DDBJ databases">
        <title>Draft genome sequence of Elsinoe australis.</title>
        <authorList>
            <person name="Cheng Q."/>
        </authorList>
    </citation>
    <scope>NUCLEOTIDE SEQUENCE [LARGE SCALE GENOMIC DNA]</scope>
    <source>
        <strain evidence="2 3">NL1</strain>
    </source>
</reference>
<dbReference type="OrthoDB" id="5339776at2759"/>
<evidence type="ECO:0000256" key="1">
    <source>
        <dbReference type="SAM" id="MobiDB-lite"/>
    </source>
</evidence>
<feature type="compositionally biased region" description="Polar residues" evidence="1">
    <location>
        <begin position="197"/>
        <end position="206"/>
    </location>
</feature>
<feature type="compositionally biased region" description="Polar residues" evidence="1">
    <location>
        <begin position="32"/>
        <end position="48"/>
    </location>
</feature>
<feature type="compositionally biased region" description="Basic and acidic residues" evidence="1">
    <location>
        <begin position="480"/>
        <end position="497"/>
    </location>
</feature>
<organism evidence="2 3">
    <name type="scientific">Elsinoe australis</name>
    <dbReference type="NCBI Taxonomy" id="40998"/>
    <lineage>
        <taxon>Eukaryota</taxon>
        <taxon>Fungi</taxon>
        <taxon>Dikarya</taxon>
        <taxon>Ascomycota</taxon>
        <taxon>Pezizomycotina</taxon>
        <taxon>Dothideomycetes</taxon>
        <taxon>Dothideomycetidae</taxon>
        <taxon>Myriangiales</taxon>
        <taxon>Elsinoaceae</taxon>
        <taxon>Elsinoe</taxon>
    </lineage>
</organism>
<protein>
    <submittedName>
        <fullName evidence="2">Myosin-1</fullName>
    </submittedName>
</protein>
<feature type="region of interest" description="Disordered" evidence="1">
    <location>
        <begin position="378"/>
        <end position="455"/>
    </location>
</feature>
<feature type="compositionally biased region" description="Basic and acidic residues" evidence="1">
    <location>
        <begin position="513"/>
        <end position="538"/>
    </location>
</feature>
<dbReference type="InterPro" id="IPR025040">
    <property type="entry name" value="DUF3984"/>
</dbReference>
<feature type="compositionally biased region" description="Polar residues" evidence="1">
    <location>
        <begin position="323"/>
        <end position="339"/>
    </location>
</feature>
<dbReference type="Pfam" id="PF13136">
    <property type="entry name" value="DUF3984"/>
    <property type="match status" value="1"/>
</dbReference>
<evidence type="ECO:0000313" key="2">
    <source>
        <dbReference type="EMBL" id="PSK34520.1"/>
    </source>
</evidence>
<feature type="region of interest" description="Disordered" evidence="1">
    <location>
        <begin position="243"/>
        <end position="278"/>
    </location>
</feature>
<dbReference type="EMBL" id="NHZQ01000447">
    <property type="protein sequence ID" value="PSK34520.1"/>
    <property type="molecule type" value="Genomic_DNA"/>
</dbReference>